<gene>
    <name evidence="3" type="ORF">PGLA1383_LOCUS3953</name>
    <name evidence="4" type="ORF">PGLA2088_LOCUS6292</name>
</gene>
<dbReference type="GO" id="GO:0003723">
    <property type="term" value="F:RNA binding"/>
    <property type="evidence" value="ECO:0007669"/>
    <property type="project" value="UniProtKB-UniRule"/>
</dbReference>
<dbReference type="Gene3D" id="3.30.70.330">
    <property type="match status" value="1"/>
</dbReference>
<dbReference type="InterPro" id="IPR012677">
    <property type="entry name" value="Nucleotide-bd_a/b_plait_sf"/>
</dbReference>
<sequence length="172" mass="17125">MGWGGDSKGGFGGFGGFGGWGGGGKGSGGGGYGGKGFDGGYGGGGYGGGGYGGFDGGKGMGYPMMGMPPTWGFKGMDKGKGKGKGKQLKVDDALKVWIGNIPIGTSWKDLQTHIDTAGKSKWVELFQGKGKGTAAIVYATAEEAANAIKLLNGAEISGQSIVADTWARAPKA</sequence>
<evidence type="ECO:0000259" key="2">
    <source>
        <dbReference type="PROSITE" id="PS50102"/>
    </source>
</evidence>
<keyword evidence="1" id="KW-0694">RNA-binding</keyword>
<dbReference type="CDD" id="cd00590">
    <property type="entry name" value="RRM_SF"/>
    <property type="match status" value="1"/>
</dbReference>
<feature type="domain" description="RRM" evidence="2">
    <location>
        <begin position="94"/>
        <end position="168"/>
    </location>
</feature>
<reference evidence="3" key="1">
    <citation type="submission" date="2021-02" db="EMBL/GenBank/DDBJ databases">
        <authorList>
            <person name="Dougan E. K."/>
            <person name="Rhodes N."/>
            <person name="Thang M."/>
            <person name="Chan C."/>
        </authorList>
    </citation>
    <scope>NUCLEOTIDE SEQUENCE</scope>
</reference>
<dbReference type="EMBL" id="CAJNNV010001425">
    <property type="protein sequence ID" value="CAE8585032.1"/>
    <property type="molecule type" value="Genomic_DNA"/>
</dbReference>
<evidence type="ECO:0000256" key="1">
    <source>
        <dbReference type="PROSITE-ProRule" id="PRU00176"/>
    </source>
</evidence>
<dbReference type="SMART" id="SM00360">
    <property type="entry name" value="RRM"/>
    <property type="match status" value="1"/>
</dbReference>
<proteinExistence type="predicted"/>
<dbReference type="InterPro" id="IPR000504">
    <property type="entry name" value="RRM_dom"/>
</dbReference>
<dbReference type="OMA" id="VWIGNIP"/>
<dbReference type="SUPFAM" id="SSF54928">
    <property type="entry name" value="RNA-binding domain, RBD"/>
    <property type="match status" value="1"/>
</dbReference>
<dbReference type="InterPro" id="IPR035979">
    <property type="entry name" value="RBD_domain_sf"/>
</dbReference>
<dbReference type="Proteomes" id="UP000654075">
    <property type="component" value="Unassembled WGS sequence"/>
</dbReference>
<keyword evidence="5" id="KW-1185">Reference proteome</keyword>
<organism evidence="3 5">
    <name type="scientific">Polarella glacialis</name>
    <name type="common">Dinoflagellate</name>
    <dbReference type="NCBI Taxonomy" id="89957"/>
    <lineage>
        <taxon>Eukaryota</taxon>
        <taxon>Sar</taxon>
        <taxon>Alveolata</taxon>
        <taxon>Dinophyceae</taxon>
        <taxon>Suessiales</taxon>
        <taxon>Suessiaceae</taxon>
        <taxon>Polarella</taxon>
    </lineage>
</organism>
<dbReference type="Pfam" id="PF00076">
    <property type="entry name" value="RRM_1"/>
    <property type="match status" value="1"/>
</dbReference>
<dbReference type="Proteomes" id="UP000626109">
    <property type="component" value="Unassembled WGS sequence"/>
</dbReference>
<accession>A0A813DEX9</accession>
<evidence type="ECO:0000313" key="3">
    <source>
        <dbReference type="EMBL" id="CAE8585032.1"/>
    </source>
</evidence>
<dbReference type="PROSITE" id="PS50102">
    <property type="entry name" value="RRM"/>
    <property type="match status" value="1"/>
</dbReference>
<comment type="caution">
    <text evidence="3">The sequence shown here is derived from an EMBL/GenBank/DDBJ whole genome shotgun (WGS) entry which is preliminary data.</text>
</comment>
<dbReference type="AlphaFoldDB" id="A0A813DEX9"/>
<evidence type="ECO:0000313" key="4">
    <source>
        <dbReference type="EMBL" id="CAE8648122.1"/>
    </source>
</evidence>
<dbReference type="EMBL" id="CAJNNW010006225">
    <property type="protein sequence ID" value="CAE8648122.1"/>
    <property type="molecule type" value="Genomic_DNA"/>
</dbReference>
<protein>
    <recommendedName>
        <fullName evidence="2">RRM domain-containing protein</fullName>
    </recommendedName>
</protein>
<evidence type="ECO:0000313" key="5">
    <source>
        <dbReference type="Proteomes" id="UP000654075"/>
    </source>
</evidence>
<name>A0A813DEX9_POLGL</name>